<reference evidence="1" key="3">
    <citation type="submission" date="2025-09" db="UniProtKB">
        <authorList>
            <consortium name="Ensembl"/>
        </authorList>
    </citation>
    <scope>IDENTIFICATION</scope>
</reference>
<name>A0A8C9R781_SCLFO</name>
<dbReference type="AlphaFoldDB" id="A0A8C9R781"/>
<dbReference type="Gene3D" id="3.30.420.10">
    <property type="entry name" value="Ribonuclease H-like superfamily/Ribonuclease H"/>
    <property type="match status" value="1"/>
</dbReference>
<dbReference type="Proteomes" id="UP000694397">
    <property type="component" value="Chromosome 18"/>
</dbReference>
<dbReference type="OrthoDB" id="4843387at2759"/>
<evidence type="ECO:0008006" key="3">
    <source>
        <dbReference type="Google" id="ProtNLM"/>
    </source>
</evidence>
<dbReference type="GeneTree" id="ENSGT01140000283453"/>
<reference evidence="1 2" key="1">
    <citation type="submission" date="2019-04" db="EMBL/GenBank/DDBJ databases">
        <authorList>
            <consortium name="Wellcome Sanger Institute Data Sharing"/>
        </authorList>
    </citation>
    <scope>NUCLEOTIDE SEQUENCE [LARGE SCALE GENOMIC DNA]</scope>
</reference>
<accession>A0A8C9R781</accession>
<dbReference type="InterPro" id="IPR036397">
    <property type="entry name" value="RNaseH_sf"/>
</dbReference>
<dbReference type="InterPro" id="IPR009057">
    <property type="entry name" value="Homeodomain-like_sf"/>
</dbReference>
<dbReference type="Gene3D" id="1.10.10.10">
    <property type="entry name" value="Winged helix-like DNA-binding domain superfamily/Winged helix DNA-binding domain"/>
    <property type="match status" value="1"/>
</dbReference>
<dbReference type="GO" id="GO:0003676">
    <property type="term" value="F:nucleic acid binding"/>
    <property type="evidence" value="ECO:0007669"/>
    <property type="project" value="InterPro"/>
</dbReference>
<sequence>MPCRPCQELKTLIEGLHKDGKGYREIGDQLKISLNSVSVVMRWYKTSRSTAHQSPSGCLPKMTPRTMRYLHNLALKNRWQVLGKGLSTEIEVSVTAQTVRRTLHNVNLYDGVQGGENKKPCLTRRCLINTGSTFFVKRGGGSVMRWGCMSAKGDGEMTLIDGTMNAYGYTEILYGIAPLWLLCSQGYSH</sequence>
<evidence type="ECO:0000313" key="1">
    <source>
        <dbReference type="Ensembl" id="ENSSFOP00015006076.2"/>
    </source>
</evidence>
<dbReference type="Ensembl" id="ENSSFOT00015006174.2">
    <property type="protein sequence ID" value="ENSSFOP00015006076.2"/>
    <property type="gene ID" value="ENSSFOG00015003934.2"/>
</dbReference>
<keyword evidence="2" id="KW-1185">Reference proteome</keyword>
<protein>
    <recommendedName>
        <fullName evidence="3">Transposase Tc1-like domain-containing protein</fullName>
    </recommendedName>
</protein>
<dbReference type="SUPFAM" id="SSF46689">
    <property type="entry name" value="Homeodomain-like"/>
    <property type="match status" value="1"/>
</dbReference>
<dbReference type="InterPro" id="IPR036388">
    <property type="entry name" value="WH-like_DNA-bd_sf"/>
</dbReference>
<evidence type="ECO:0000313" key="2">
    <source>
        <dbReference type="Proteomes" id="UP000694397"/>
    </source>
</evidence>
<organism evidence="1 2">
    <name type="scientific">Scleropages formosus</name>
    <name type="common">Asian bonytongue</name>
    <name type="synonym">Osteoglossum formosum</name>
    <dbReference type="NCBI Taxonomy" id="113540"/>
    <lineage>
        <taxon>Eukaryota</taxon>
        <taxon>Metazoa</taxon>
        <taxon>Chordata</taxon>
        <taxon>Craniata</taxon>
        <taxon>Vertebrata</taxon>
        <taxon>Euteleostomi</taxon>
        <taxon>Actinopterygii</taxon>
        <taxon>Neopterygii</taxon>
        <taxon>Teleostei</taxon>
        <taxon>Osteoglossocephala</taxon>
        <taxon>Osteoglossomorpha</taxon>
        <taxon>Osteoglossiformes</taxon>
        <taxon>Osteoglossidae</taxon>
        <taxon>Scleropages</taxon>
    </lineage>
</organism>
<reference evidence="1" key="2">
    <citation type="submission" date="2025-08" db="UniProtKB">
        <authorList>
            <consortium name="Ensembl"/>
        </authorList>
    </citation>
    <scope>IDENTIFICATION</scope>
</reference>
<proteinExistence type="predicted"/>